<sequence>MPRCFVTDCKSGHDSARPAAENRHFSNPPNDASRLQEGQHAIPRCDRELTSSGVVCDLHFQEEDIVKNFVHNIGGDVVVIPRDKWGLKDDALPRLFPNCLQYLSQPVQKRQAPAARPLQPKRRNVQDDAEQEETAPNTFHCGEVALCQAASRSIAPSPCSKSYRQWRKSLKAYTLISDMQLLPLPTKARLRQITSDIPCKYRCDEVALSTIKRHFQGKSHTRRHGVLLLDEIKLKQSVAFNKVSCKMDVFVDYGVTDTLERTKDAHQEEKFRLHDVVEAKMIEITTASADASEQGPSDHAYYRGEAEDTVAHYLCGYAIHKFTKHATNHLSIEDISSDTPLLASDSYITEYRSFKQGSLKHPTQKMLIFMKIAKKIVSACLDKEGLCGDIFWKVLEE</sequence>
<comment type="caution">
    <text evidence="1">The sequence shown here is derived from an EMBL/GenBank/DDBJ whole genome shotgun (WGS) entry which is preliminary data.</text>
</comment>
<dbReference type="Proteomes" id="UP000821865">
    <property type="component" value="Chromosome 10"/>
</dbReference>
<evidence type="ECO:0000313" key="1">
    <source>
        <dbReference type="EMBL" id="KAH7973582.1"/>
    </source>
</evidence>
<evidence type="ECO:0000313" key="2">
    <source>
        <dbReference type="Proteomes" id="UP000821865"/>
    </source>
</evidence>
<reference evidence="1" key="1">
    <citation type="submission" date="2020-05" db="EMBL/GenBank/DDBJ databases">
        <title>Large-scale comparative analyses of tick genomes elucidate their genetic diversity and vector capacities.</title>
        <authorList>
            <person name="Jia N."/>
            <person name="Wang J."/>
            <person name="Shi W."/>
            <person name="Du L."/>
            <person name="Sun Y."/>
            <person name="Zhan W."/>
            <person name="Jiang J."/>
            <person name="Wang Q."/>
            <person name="Zhang B."/>
            <person name="Ji P."/>
            <person name="Sakyi L.B."/>
            <person name="Cui X."/>
            <person name="Yuan T."/>
            <person name="Jiang B."/>
            <person name="Yang W."/>
            <person name="Lam T.T.-Y."/>
            <person name="Chang Q."/>
            <person name="Ding S."/>
            <person name="Wang X."/>
            <person name="Zhu J."/>
            <person name="Ruan X."/>
            <person name="Zhao L."/>
            <person name="Wei J."/>
            <person name="Que T."/>
            <person name="Du C."/>
            <person name="Cheng J."/>
            <person name="Dai P."/>
            <person name="Han X."/>
            <person name="Huang E."/>
            <person name="Gao Y."/>
            <person name="Liu J."/>
            <person name="Shao H."/>
            <person name="Ye R."/>
            <person name="Li L."/>
            <person name="Wei W."/>
            <person name="Wang X."/>
            <person name="Wang C."/>
            <person name="Yang T."/>
            <person name="Huo Q."/>
            <person name="Li W."/>
            <person name="Guo W."/>
            <person name="Chen H."/>
            <person name="Zhou L."/>
            <person name="Ni X."/>
            <person name="Tian J."/>
            <person name="Zhou Y."/>
            <person name="Sheng Y."/>
            <person name="Liu T."/>
            <person name="Pan Y."/>
            <person name="Xia L."/>
            <person name="Li J."/>
            <person name="Zhao F."/>
            <person name="Cao W."/>
        </authorList>
    </citation>
    <scope>NUCLEOTIDE SEQUENCE</scope>
    <source>
        <strain evidence="1">Dsil-2018</strain>
    </source>
</reference>
<protein>
    <submittedName>
        <fullName evidence="1">Uncharacterized protein</fullName>
    </submittedName>
</protein>
<name>A0ACB8DLU0_DERSI</name>
<proteinExistence type="predicted"/>
<accession>A0ACB8DLU0</accession>
<keyword evidence="2" id="KW-1185">Reference proteome</keyword>
<gene>
    <name evidence="1" type="ORF">HPB49_002811</name>
</gene>
<dbReference type="EMBL" id="CM023479">
    <property type="protein sequence ID" value="KAH7973582.1"/>
    <property type="molecule type" value="Genomic_DNA"/>
</dbReference>
<organism evidence="1 2">
    <name type="scientific">Dermacentor silvarum</name>
    <name type="common">Tick</name>
    <dbReference type="NCBI Taxonomy" id="543639"/>
    <lineage>
        <taxon>Eukaryota</taxon>
        <taxon>Metazoa</taxon>
        <taxon>Ecdysozoa</taxon>
        <taxon>Arthropoda</taxon>
        <taxon>Chelicerata</taxon>
        <taxon>Arachnida</taxon>
        <taxon>Acari</taxon>
        <taxon>Parasitiformes</taxon>
        <taxon>Ixodida</taxon>
        <taxon>Ixodoidea</taxon>
        <taxon>Ixodidae</taxon>
        <taxon>Rhipicephalinae</taxon>
        <taxon>Dermacentor</taxon>
    </lineage>
</organism>